<accession>S8CDX6</accession>
<feature type="non-terminal residue" evidence="1">
    <location>
        <position position="197"/>
    </location>
</feature>
<sequence length="197" mass="22435">MEKLISRARVLSRHLQDHAIPGVSDGIRPSPCLSFVPAEVSEKQPPSFDVESMRKLMDGHNVDDRVWLFNLLVQSDLFNGKLRGGKVFVVPDYNQTMEQQREITMERIRYLLDHGVFKGWLTEKGAESELRKLALLEVLGIFDHSLAIKLGVHFFLWGGAIQFFGTKIHHDKWLSPTENYEVKGCFSMTELGHGSNV</sequence>
<dbReference type="Gene3D" id="2.40.110.10">
    <property type="entry name" value="Butyryl-CoA Dehydrogenase, subunit A, domain 2"/>
    <property type="match status" value="1"/>
</dbReference>
<protein>
    <submittedName>
        <fullName evidence="1">Uncharacterized protein</fullName>
    </submittedName>
</protein>
<dbReference type="GO" id="GO:0005504">
    <property type="term" value="F:fatty acid binding"/>
    <property type="evidence" value="ECO:0007669"/>
    <property type="project" value="TreeGrafter"/>
</dbReference>
<dbReference type="InterPro" id="IPR009100">
    <property type="entry name" value="AcylCoA_DH/oxidase_NM_dom_sf"/>
</dbReference>
<comment type="caution">
    <text evidence="1">The sequence shown here is derived from an EMBL/GenBank/DDBJ whole genome shotgun (WGS) entry which is preliminary data.</text>
</comment>
<dbReference type="EMBL" id="AUSU01005961">
    <property type="protein sequence ID" value="EPS62711.1"/>
    <property type="molecule type" value="Genomic_DNA"/>
</dbReference>
<gene>
    <name evidence="1" type="ORF">M569_12075</name>
</gene>
<dbReference type="Gene3D" id="1.10.540.10">
    <property type="entry name" value="Acyl-CoA dehydrogenase/oxidase, N-terminal domain"/>
    <property type="match status" value="1"/>
</dbReference>
<dbReference type="InterPro" id="IPR046373">
    <property type="entry name" value="Acyl-CoA_Oxase/DH_mid-dom_sf"/>
</dbReference>
<dbReference type="PANTHER" id="PTHR10909:SF352">
    <property type="entry name" value="ACYL-COENZYME A OXIDASE-LIKE PROTEIN"/>
    <property type="match status" value="1"/>
</dbReference>
<proteinExistence type="predicted"/>
<dbReference type="GO" id="GO:0005777">
    <property type="term" value="C:peroxisome"/>
    <property type="evidence" value="ECO:0007669"/>
    <property type="project" value="InterPro"/>
</dbReference>
<dbReference type="InterPro" id="IPR037069">
    <property type="entry name" value="AcylCoA_DH/ox_N_sf"/>
</dbReference>
<dbReference type="Proteomes" id="UP000015453">
    <property type="component" value="Unassembled WGS sequence"/>
</dbReference>
<evidence type="ECO:0000313" key="2">
    <source>
        <dbReference type="Proteomes" id="UP000015453"/>
    </source>
</evidence>
<dbReference type="GO" id="GO:0003997">
    <property type="term" value="F:acyl-CoA oxidase activity"/>
    <property type="evidence" value="ECO:0007669"/>
    <property type="project" value="InterPro"/>
</dbReference>
<dbReference type="SUPFAM" id="SSF56645">
    <property type="entry name" value="Acyl-CoA dehydrogenase NM domain-like"/>
    <property type="match status" value="1"/>
</dbReference>
<dbReference type="GO" id="GO:0033540">
    <property type="term" value="P:fatty acid beta-oxidation using acyl-CoA oxidase"/>
    <property type="evidence" value="ECO:0007669"/>
    <property type="project" value="TreeGrafter"/>
</dbReference>
<dbReference type="PANTHER" id="PTHR10909">
    <property type="entry name" value="ELECTRON TRANSPORT OXIDOREDUCTASE"/>
    <property type="match status" value="1"/>
</dbReference>
<dbReference type="GO" id="GO:0071949">
    <property type="term" value="F:FAD binding"/>
    <property type="evidence" value="ECO:0007669"/>
    <property type="project" value="InterPro"/>
</dbReference>
<reference evidence="1 2" key="1">
    <citation type="journal article" date="2013" name="BMC Genomics">
        <title>The miniature genome of a carnivorous plant Genlisea aurea contains a low number of genes and short non-coding sequences.</title>
        <authorList>
            <person name="Leushkin E.V."/>
            <person name="Sutormin R.A."/>
            <person name="Nabieva E.R."/>
            <person name="Penin A.A."/>
            <person name="Kondrashov A.S."/>
            <person name="Logacheva M.D."/>
        </authorList>
    </citation>
    <scope>NUCLEOTIDE SEQUENCE [LARGE SCALE GENOMIC DNA]</scope>
</reference>
<dbReference type="InterPro" id="IPR012258">
    <property type="entry name" value="Acyl-CoA_oxidase"/>
</dbReference>
<dbReference type="GO" id="GO:0055088">
    <property type="term" value="P:lipid homeostasis"/>
    <property type="evidence" value="ECO:0007669"/>
    <property type="project" value="TreeGrafter"/>
</dbReference>
<keyword evidence="2" id="KW-1185">Reference proteome</keyword>
<name>S8CDX6_9LAMI</name>
<dbReference type="AlphaFoldDB" id="S8CDX6"/>
<dbReference type="OrthoDB" id="538336at2759"/>
<organism evidence="1 2">
    <name type="scientific">Genlisea aurea</name>
    <dbReference type="NCBI Taxonomy" id="192259"/>
    <lineage>
        <taxon>Eukaryota</taxon>
        <taxon>Viridiplantae</taxon>
        <taxon>Streptophyta</taxon>
        <taxon>Embryophyta</taxon>
        <taxon>Tracheophyta</taxon>
        <taxon>Spermatophyta</taxon>
        <taxon>Magnoliopsida</taxon>
        <taxon>eudicotyledons</taxon>
        <taxon>Gunneridae</taxon>
        <taxon>Pentapetalae</taxon>
        <taxon>asterids</taxon>
        <taxon>lamiids</taxon>
        <taxon>Lamiales</taxon>
        <taxon>Lentibulariaceae</taxon>
        <taxon>Genlisea</taxon>
    </lineage>
</organism>
<evidence type="ECO:0000313" key="1">
    <source>
        <dbReference type="EMBL" id="EPS62711.1"/>
    </source>
</evidence>